<proteinExistence type="predicted"/>
<keyword evidence="2" id="KW-1185">Reference proteome</keyword>
<accession>A0A392SUT1</accession>
<evidence type="ECO:0000313" key="1">
    <source>
        <dbReference type="EMBL" id="MCI51984.1"/>
    </source>
</evidence>
<name>A0A392SUT1_9FABA</name>
<comment type="caution">
    <text evidence="1">The sequence shown here is derived from an EMBL/GenBank/DDBJ whole genome shotgun (WGS) entry which is preliminary data.</text>
</comment>
<dbReference type="AlphaFoldDB" id="A0A392SUT1"/>
<feature type="non-terminal residue" evidence="1">
    <location>
        <position position="73"/>
    </location>
</feature>
<protein>
    <submittedName>
        <fullName evidence="1">Uncharacterized protein</fullName>
    </submittedName>
</protein>
<dbReference type="EMBL" id="LXQA010440281">
    <property type="protein sequence ID" value="MCI51984.1"/>
    <property type="molecule type" value="Genomic_DNA"/>
</dbReference>
<sequence length="73" mass="8494">MRCRPEFSDLMYDSTGEPLFPFYWTVKPRVIKGVHPHELTAFESETVRFLENFCLMDINGLLAKEADRPSLVT</sequence>
<reference evidence="1 2" key="1">
    <citation type="journal article" date="2018" name="Front. Plant Sci.">
        <title>Red Clover (Trifolium pratense) and Zigzag Clover (T. medium) - A Picture of Genomic Similarities and Differences.</title>
        <authorList>
            <person name="Dluhosova J."/>
            <person name="Istvanek J."/>
            <person name="Nedelnik J."/>
            <person name="Repkova J."/>
        </authorList>
    </citation>
    <scope>NUCLEOTIDE SEQUENCE [LARGE SCALE GENOMIC DNA]</scope>
    <source>
        <strain evidence="2">cv. 10/8</strain>
        <tissue evidence="1">Leaf</tissue>
    </source>
</reference>
<dbReference type="Proteomes" id="UP000265520">
    <property type="component" value="Unassembled WGS sequence"/>
</dbReference>
<evidence type="ECO:0000313" key="2">
    <source>
        <dbReference type="Proteomes" id="UP000265520"/>
    </source>
</evidence>
<organism evidence="1 2">
    <name type="scientific">Trifolium medium</name>
    <dbReference type="NCBI Taxonomy" id="97028"/>
    <lineage>
        <taxon>Eukaryota</taxon>
        <taxon>Viridiplantae</taxon>
        <taxon>Streptophyta</taxon>
        <taxon>Embryophyta</taxon>
        <taxon>Tracheophyta</taxon>
        <taxon>Spermatophyta</taxon>
        <taxon>Magnoliopsida</taxon>
        <taxon>eudicotyledons</taxon>
        <taxon>Gunneridae</taxon>
        <taxon>Pentapetalae</taxon>
        <taxon>rosids</taxon>
        <taxon>fabids</taxon>
        <taxon>Fabales</taxon>
        <taxon>Fabaceae</taxon>
        <taxon>Papilionoideae</taxon>
        <taxon>50 kb inversion clade</taxon>
        <taxon>NPAAA clade</taxon>
        <taxon>Hologalegina</taxon>
        <taxon>IRL clade</taxon>
        <taxon>Trifolieae</taxon>
        <taxon>Trifolium</taxon>
    </lineage>
</organism>